<proteinExistence type="predicted"/>
<dbReference type="InParanoid" id="B4D4Z6"/>
<evidence type="ECO:0008006" key="5">
    <source>
        <dbReference type="Google" id="ProtNLM"/>
    </source>
</evidence>
<dbReference type="RefSeq" id="WP_006981309.1">
    <property type="nucleotide sequence ID" value="NZ_ABVL01000012.1"/>
</dbReference>
<dbReference type="AlphaFoldDB" id="B4D4Z6"/>
<accession>B4D4Z6</accession>
<feature type="compositionally biased region" description="Polar residues" evidence="1">
    <location>
        <begin position="478"/>
        <end position="487"/>
    </location>
</feature>
<dbReference type="eggNOG" id="COG4726">
    <property type="taxonomic scope" value="Bacteria"/>
</dbReference>
<gene>
    <name evidence="3" type="ORF">CfE428DRAFT_3984</name>
</gene>
<feature type="region of interest" description="Disordered" evidence="1">
    <location>
        <begin position="478"/>
        <end position="506"/>
    </location>
</feature>
<organism evidence="3 4">
    <name type="scientific">Chthoniobacter flavus Ellin428</name>
    <dbReference type="NCBI Taxonomy" id="497964"/>
    <lineage>
        <taxon>Bacteria</taxon>
        <taxon>Pseudomonadati</taxon>
        <taxon>Verrucomicrobiota</taxon>
        <taxon>Spartobacteria</taxon>
        <taxon>Chthoniobacterales</taxon>
        <taxon>Chthoniobacteraceae</taxon>
        <taxon>Chthoniobacter</taxon>
    </lineage>
</organism>
<comment type="caution">
    <text evidence="3">The sequence shown here is derived from an EMBL/GenBank/DDBJ whole genome shotgun (WGS) entry which is preliminary data.</text>
</comment>
<protein>
    <recommendedName>
        <fullName evidence="5">Type 4 fimbrial biogenesis protein PilX N-terminal domain-containing protein</fullName>
    </recommendedName>
</protein>
<feature type="transmembrane region" description="Helical" evidence="2">
    <location>
        <begin position="12"/>
        <end position="33"/>
    </location>
</feature>
<dbReference type="EMBL" id="ABVL01000012">
    <property type="protein sequence ID" value="EDY18599.1"/>
    <property type="molecule type" value="Genomic_DNA"/>
</dbReference>
<name>B4D4Z6_9BACT</name>
<evidence type="ECO:0000256" key="2">
    <source>
        <dbReference type="SAM" id="Phobius"/>
    </source>
</evidence>
<evidence type="ECO:0000313" key="3">
    <source>
        <dbReference type="EMBL" id="EDY18599.1"/>
    </source>
</evidence>
<feature type="compositionally biased region" description="Low complexity" evidence="1">
    <location>
        <begin position="488"/>
        <end position="506"/>
    </location>
</feature>
<evidence type="ECO:0000256" key="1">
    <source>
        <dbReference type="SAM" id="MobiDB-lite"/>
    </source>
</evidence>
<keyword evidence="4" id="KW-1185">Reference proteome</keyword>
<keyword evidence="2" id="KW-0812">Transmembrane</keyword>
<dbReference type="STRING" id="497964.CfE428DRAFT_3984"/>
<feature type="compositionally biased region" description="Polar residues" evidence="1">
    <location>
        <begin position="238"/>
        <end position="266"/>
    </location>
</feature>
<keyword evidence="2" id="KW-0472">Membrane</keyword>
<reference evidence="3 4" key="1">
    <citation type="journal article" date="2011" name="J. Bacteriol.">
        <title>Genome sequence of Chthoniobacter flavus Ellin428, an aerobic heterotrophic soil bacterium.</title>
        <authorList>
            <person name="Kant R."/>
            <person name="van Passel M.W."/>
            <person name="Palva A."/>
            <person name="Lucas S."/>
            <person name="Lapidus A."/>
            <person name="Glavina Del Rio T."/>
            <person name="Dalin E."/>
            <person name="Tice H."/>
            <person name="Bruce D."/>
            <person name="Goodwin L."/>
            <person name="Pitluck S."/>
            <person name="Larimer F.W."/>
            <person name="Land M.L."/>
            <person name="Hauser L."/>
            <person name="Sangwan P."/>
            <person name="de Vos W.M."/>
            <person name="Janssen P.H."/>
            <person name="Smidt H."/>
        </authorList>
    </citation>
    <scope>NUCLEOTIDE SEQUENCE [LARGE SCALE GENOMIC DNA]</scope>
    <source>
        <strain evidence="3 4">Ellin428</strain>
    </source>
</reference>
<keyword evidence="2" id="KW-1133">Transmembrane helix</keyword>
<feature type="region of interest" description="Disordered" evidence="1">
    <location>
        <begin position="233"/>
        <end position="299"/>
    </location>
</feature>
<feature type="compositionally biased region" description="Polar residues" evidence="1">
    <location>
        <begin position="285"/>
        <end position="296"/>
    </location>
</feature>
<sequence precursor="true">MKSIRNTESASGLLAVLFFMVLTMLTIAMIYSVTNSHVIASRRTIDRSIALAYADGVLESLFDQWRTQMSSVTNATDRASGMSTSALTAALTPPDSNTLPPPANVSLSSWSITALTPLLATTTDAQGRPVPENGTTASFRVRIYYRASVTVQFRSATGSKTAMVQRIFCRAGRNMFDNFFFGTQPNVEFHPGPDMYVNGTVYIGGNLYTAHNSLHFMQDVTFTGTQYLNFRPEDSRYGSETPNITSGGLSDNWSSSNPPHVGSQQKLLDVPMSSLDPNYLDDPISNDQDSNKNPNDNGYHEIIEEVTDSTKTDPLQLDSATSERLSNAADYRVYVDSSNALTIYSGSSTTALSTTSAEYLAISGAVTLNTAMMDDREGDNVRMVSIDVSKITTAANNNTLKDSNSTIQGTGGDGFLIYVSDTSTGANVKTNIVDSSTGKKTAVTSAKVRGVKLTNGASLPTAGLTVVSPNPVYIQGDYNTGSTASAQPQSNTTSNYTPPTDTPSPTVSPYNRIASAVVGDAVNILSNNWNDANSSSDLGSRVATSTTVNTAIVAGNVPTTKSSPTTIGSYSGGIENFTRFHEDWSSSYFTIYGALALLFDSEQATHPWSNASYNPPNRRWYYDSQLQNSNPPGFSATKTYSRGDRIQY</sequence>
<evidence type="ECO:0000313" key="4">
    <source>
        <dbReference type="Proteomes" id="UP000005824"/>
    </source>
</evidence>
<dbReference type="Proteomes" id="UP000005824">
    <property type="component" value="Unassembled WGS sequence"/>
</dbReference>